<evidence type="ECO:0000256" key="1">
    <source>
        <dbReference type="SAM" id="Phobius"/>
    </source>
</evidence>
<feature type="transmembrane region" description="Helical" evidence="1">
    <location>
        <begin position="121"/>
        <end position="143"/>
    </location>
</feature>
<name>A0A1F8F6P7_9BACT</name>
<protein>
    <submittedName>
        <fullName evidence="2">Uncharacterized protein</fullName>
    </submittedName>
</protein>
<evidence type="ECO:0000313" key="3">
    <source>
        <dbReference type="Proteomes" id="UP000178908"/>
    </source>
</evidence>
<comment type="caution">
    <text evidence="2">The sequence shown here is derived from an EMBL/GenBank/DDBJ whole genome shotgun (WGS) entry which is preliminary data.</text>
</comment>
<dbReference type="Proteomes" id="UP000178908">
    <property type="component" value="Unassembled WGS sequence"/>
</dbReference>
<accession>A0A1F8F6P7</accession>
<organism evidence="2 3">
    <name type="scientific">Candidatus Yanofskybacteria bacterium RIFCSPHIGHO2_02_FULL_39_10</name>
    <dbReference type="NCBI Taxonomy" id="1802674"/>
    <lineage>
        <taxon>Bacteria</taxon>
        <taxon>Candidatus Yanofskyibacteriota</taxon>
    </lineage>
</organism>
<feature type="transmembrane region" description="Helical" evidence="1">
    <location>
        <begin position="87"/>
        <end position="109"/>
    </location>
</feature>
<feature type="transmembrane region" description="Helical" evidence="1">
    <location>
        <begin position="155"/>
        <end position="179"/>
    </location>
</feature>
<proteinExistence type="predicted"/>
<keyword evidence="1" id="KW-1133">Transmembrane helix</keyword>
<gene>
    <name evidence="2" type="ORF">A3C61_01865</name>
</gene>
<dbReference type="EMBL" id="MGJO01000039">
    <property type="protein sequence ID" value="OGN08821.1"/>
    <property type="molecule type" value="Genomic_DNA"/>
</dbReference>
<reference evidence="2 3" key="1">
    <citation type="journal article" date="2016" name="Nat. Commun.">
        <title>Thousands of microbial genomes shed light on interconnected biogeochemical processes in an aquifer system.</title>
        <authorList>
            <person name="Anantharaman K."/>
            <person name="Brown C.T."/>
            <person name="Hug L.A."/>
            <person name="Sharon I."/>
            <person name="Castelle C.J."/>
            <person name="Probst A.J."/>
            <person name="Thomas B.C."/>
            <person name="Singh A."/>
            <person name="Wilkins M.J."/>
            <person name="Karaoz U."/>
            <person name="Brodie E.L."/>
            <person name="Williams K.H."/>
            <person name="Hubbard S.S."/>
            <person name="Banfield J.F."/>
        </authorList>
    </citation>
    <scope>NUCLEOTIDE SEQUENCE [LARGE SCALE GENOMIC DNA]</scope>
</reference>
<feature type="transmembrane region" description="Helical" evidence="1">
    <location>
        <begin position="20"/>
        <end position="46"/>
    </location>
</feature>
<dbReference type="AlphaFoldDB" id="A0A1F8F6P7"/>
<keyword evidence="1" id="KW-0472">Membrane</keyword>
<evidence type="ECO:0000313" key="2">
    <source>
        <dbReference type="EMBL" id="OGN08821.1"/>
    </source>
</evidence>
<keyword evidence="1" id="KW-0812">Transmembrane</keyword>
<sequence length="182" mass="20543">MDKVLEYFSLLMGNIGGFSSLSGVSGMGFTWLFGALGAISLSLYGLSLGRTRAVMSLLAIYVAFTLDRLFPYLSEIQKIVSIDIADYWIRVGFFLAAYILVFIIFNLSFLRKRFSSLEFSLFGILLISLLQLGFIISIIFSYLPNELTLKWSFGIYNYLATQQALFFWAIAPLPALLFLRSK</sequence>
<feature type="transmembrane region" description="Helical" evidence="1">
    <location>
        <begin position="53"/>
        <end position="72"/>
    </location>
</feature>